<keyword evidence="4" id="KW-0029">Amino-acid transport</keyword>
<keyword evidence="3 7" id="KW-0812">Transmembrane</keyword>
<evidence type="ECO:0000313" key="10">
    <source>
        <dbReference type="Proteomes" id="UP000001514"/>
    </source>
</evidence>
<feature type="transmembrane region" description="Helical" evidence="7">
    <location>
        <begin position="405"/>
        <end position="430"/>
    </location>
</feature>
<feature type="transmembrane region" description="Helical" evidence="7">
    <location>
        <begin position="156"/>
        <end position="173"/>
    </location>
</feature>
<keyword evidence="6 7" id="KW-0472">Membrane</keyword>
<dbReference type="GO" id="GO:0016020">
    <property type="term" value="C:membrane"/>
    <property type="evidence" value="ECO:0000318"/>
    <property type="project" value="GO_Central"/>
</dbReference>
<dbReference type="Gramene" id="EFJ22747">
    <property type="protein sequence ID" value="EFJ22747"/>
    <property type="gene ID" value="SELMODRAFT_175182"/>
</dbReference>
<dbReference type="EMBL" id="GL377594">
    <property type="protein sequence ID" value="EFJ22747.1"/>
    <property type="molecule type" value="Genomic_DNA"/>
</dbReference>
<dbReference type="Pfam" id="PF01490">
    <property type="entry name" value="Aa_trans"/>
    <property type="match status" value="1"/>
</dbReference>
<dbReference type="InParanoid" id="D8RYM0"/>
<evidence type="ECO:0000313" key="9">
    <source>
        <dbReference type="EMBL" id="EFJ22747.1"/>
    </source>
</evidence>
<accession>D8RYM0</accession>
<dbReference type="STRING" id="88036.D8RYM0"/>
<dbReference type="eggNOG" id="KOG1303">
    <property type="taxonomic scope" value="Eukaryota"/>
</dbReference>
<comment type="subcellular location">
    <subcellularLocation>
        <location evidence="1">Membrane</location>
    </subcellularLocation>
</comment>
<dbReference type="Proteomes" id="UP000001514">
    <property type="component" value="Unassembled WGS sequence"/>
</dbReference>
<evidence type="ECO:0000256" key="7">
    <source>
        <dbReference type="SAM" id="Phobius"/>
    </source>
</evidence>
<evidence type="ECO:0000256" key="1">
    <source>
        <dbReference type="ARBA" id="ARBA00004370"/>
    </source>
</evidence>
<evidence type="ECO:0000256" key="5">
    <source>
        <dbReference type="ARBA" id="ARBA00022989"/>
    </source>
</evidence>
<sequence>MQITNVEESNNFTAARSIQKKIGAFLVGGSSFDAWLTTTTAQVAQVLLTLPHTIAQMGITSGIGFQLLYGALGCWSCYITMCLYMDYVKILERHNARRKSHIIQWYEVLNGLLGRWWRAPGLLFNCALLVSTATIQLIACANTIWYMNNSLDKRTWTYIFGALCFLTVLIPTARNYRLWVFFGIFMTTYTAWYFTIASIFFEKHDKHVQHSAPGSTIQYFSGATNILFTFGNHALTLEIAEAMDTPRKYKTTNVYAILYTFTLTLPSAVSVYWRFGDQMLDHPNALAVFSPSKFKNVAIILMLTHQFIEFAALVVPVFAMWEKLLGIHCSQNYTLKCVARMPIVLGICFLAIMLPFFGSINSVVGATLSSIGIYILPCLAFMVIRQHKESRENAVEQPPFWIKSWVGVYCINLGLVIWVGIIGIGFGSWASMHNLMQKVEKFGWFAKCFQC</sequence>
<dbReference type="GO" id="GO:0003333">
    <property type="term" value="P:amino acid transmembrane transport"/>
    <property type="evidence" value="ECO:0000318"/>
    <property type="project" value="GO_Central"/>
</dbReference>
<evidence type="ECO:0000256" key="2">
    <source>
        <dbReference type="ARBA" id="ARBA00022448"/>
    </source>
</evidence>
<protein>
    <recommendedName>
        <fullName evidence="8">Amino acid transporter transmembrane domain-containing protein</fullName>
    </recommendedName>
</protein>
<dbReference type="HOGENOM" id="CLU_027994_2_0_1"/>
<dbReference type="InterPro" id="IPR013057">
    <property type="entry name" value="AA_transpt_TM"/>
</dbReference>
<gene>
    <name evidence="9" type="ORF">SELMODRAFT_175182</name>
</gene>
<name>D8RYM0_SELML</name>
<evidence type="ECO:0000256" key="4">
    <source>
        <dbReference type="ARBA" id="ARBA00022970"/>
    </source>
</evidence>
<evidence type="ECO:0000259" key="8">
    <source>
        <dbReference type="Pfam" id="PF01490"/>
    </source>
</evidence>
<proteinExistence type="predicted"/>
<dbReference type="PANTHER" id="PTHR48017">
    <property type="entry name" value="OS05G0424000 PROTEIN-RELATED"/>
    <property type="match status" value="1"/>
</dbReference>
<feature type="transmembrane region" description="Helical" evidence="7">
    <location>
        <begin position="297"/>
        <end position="321"/>
    </location>
</feature>
<keyword evidence="2" id="KW-0813">Transport</keyword>
<feature type="transmembrane region" description="Helical" evidence="7">
    <location>
        <begin position="179"/>
        <end position="201"/>
    </location>
</feature>
<feature type="domain" description="Amino acid transporter transmembrane" evidence="8">
    <location>
        <begin position="29"/>
        <end position="421"/>
    </location>
</feature>
<feature type="transmembrane region" description="Helical" evidence="7">
    <location>
        <begin position="253"/>
        <end position="273"/>
    </location>
</feature>
<reference evidence="9 10" key="1">
    <citation type="journal article" date="2011" name="Science">
        <title>The Selaginella genome identifies genetic changes associated with the evolution of vascular plants.</title>
        <authorList>
            <person name="Banks J.A."/>
            <person name="Nishiyama T."/>
            <person name="Hasebe M."/>
            <person name="Bowman J.L."/>
            <person name="Gribskov M."/>
            <person name="dePamphilis C."/>
            <person name="Albert V.A."/>
            <person name="Aono N."/>
            <person name="Aoyama T."/>
            <person name="Ambrose B.A."/>
            <person name="Ashton N.W."/>
            <person name="Axtell M.J."/>
            <person name="Barker E."/>
            <person name="Barker M.S."/>
            <person name="Bennetzen J.L."/>
            <person name="Bonawitz N.D."/>
            <person name="Chapple C."/>
            <person name="Cheng C."/>
            <person name="Correa L.G."/>
            <person name="Dacre M."/>
            <person name="DeBarry J."/>
            <person name="Dreyer I."/>
            <person name="Elias M."/>
            <person name="Engstrom E.M."/>
            <person name="Estelle M."/>
            <person name="Feng L."/>
            <person name="Finet C."/>
            <person name="Floyd S.K."/>
            <person name="Frommer W.B."/>
            <person name="Fujita T."/>
            <person name="Gramzow L."/>
            <person name="Gutensohn M."/>
            <person name="Harholt J."/>
            <person name="Hattori M."/>
            <person name="Heyl A."/>
            <person name="Hirai T."/>
            <person name="Hiwatashi Y."/>
            <person name="Ishikawa M."/>
            <person name="Iwata M."/>
            <person name="Karol K.G."/>
            <person name="Koehler B."/>
            <person name="Kolukisaoglu U."/>
            <person name="Kubo M."/>
            <person name="Kurata T."/>
            <person name="Lalonde S."/>
            <person name="Li K."/>
            <person name="Li Y."/>
            <person name="Litt A."/>
            <person name="Lyons E."/>
            <person name="Manning G."/>
            <person name="Maruyama T."/>
            <person name="Michael T.P."/>
            <person name="Mikami K."/>
            <person name="Miyazaki S."/>
            <person name="Morinaga S."/>
            <person name="Murata T."/>
            <person name="Mueller-Roeber B."/>
            <person name="Nelson D.R."/>
            <person name="Obara M."/>
            <person name="Oguri Y."/>
            <person name="Olmstead R.G."/>
            <person name="Onodera N."/>
            <person name="Petersen B.L."/>
            <person name="Pils B."/>
            <person name="Prigge M."/>
            <person name="Rensing S.A."/>
            <person name="Riano-Pachon D.M."/>
            <person name="Roberts A.W."/>
            <person name="Sato Y."/>
            <person name="Scheller H.V."/>
            <person name="Schulz B."/>
            <person name="Schulz C."/>
            <person name="Shakirov E.V."/>
            <person name="Shibagaki N."/>
            <person name="Shinohara N."/>
            <person name="Shippen D.E."/>
            <person name="Soerensen I."/>
            <person name="Sotooka R."/>
            <person name="Sugimoto N."/>
            <person name="Sugita M."/>
            <person name="Sumikawa N."/>
            <person name="Tanurdzic M."/>
            <person name="Theissen G."/>
            <person name="Ulvskov P."/>
            <person name="Wakazuki S."/>
            <person name="Weng J.K."/>
            <person name="Willats W.W."/>
            <person name="Wipf D."/>
            <person name="Wolf P.G."/>
            <person name="Yang L."/>
            <person name="Zimmer A.D."/>
            <person name="Zhu Q."/>
            <person name="Mitros T."/>
            <person name="Hellsten U."/>
            <person name="Loque D."/>
            <person name="Otillar R."/>
            <person name="Salamov A."/>
            <person name="Schmutz J."/>
            <person name="Shapiro H."/>
            <person name="Lindquist E."/>
            <person name="Lucas S."/>
            <person name="Rokhsar D."/>
            <person name="Grigoriev I.V."/>
        </authorList>
    </citation>
    <scope>NUCLEOTIDE SEQUENCE [LARGE SCALE GENOMIC DNA]</scope>
</reference>
<evidence type="ECO:0000256" key="6">
    <source>
        <dbReference type="ARBA" id="ARBA00023136"/>
    </source>
</evidence>
<feature type="transmembrane region" description="Helical" evidence="7">
    <location>
        <begin position="363"/>
        <end position="384"/>
    </location>
</feature>
<dbReference type="AlphaFoldDB" id="D8RYM0"/>
<evidence type="ECO:0000256" key="3">
    <source>
        <dbReference type="ARBA" id="ARBA00022692"/>
    </source>
</evidence>
<feature type="transmembrane region" description="Helical" evidence="7">
    <location>
        <begin position="67"/>
        <end position="87"/>
    </location>
</feature>
<feature type="transmembrane region" description="Helical" evidence="7">
    <location>
        <begin position="122"/>
        <end position="144"/>
    </location>
</feature>
<dbReference type="GO" id="GO:0015171">
    <property type="term" value="F:amino acid transmembrane transporter activity"/>
    <property type="evidence" value="ECO:0000318"/>
    <property type="project" value="GO_Central"/>
</dbReference>
<organism evidence="10">
    <name type="scientific">Selaginella moellendorffii</name>
    <name type="common">Spikemoss</name>
    <dbReference type="NCBI Taxonomy" id="88036"/>
    <lineage>
        <taxon>Eukaryota</taxon>
        <taxon>Viridiplantae</taxon>
        <taxon>Streptophyta</taxon>
        <taxon>Embryophyta</taxon>
        <taxon>Tracheophyta</taxon>
        <taxon>Lycopodiopsida</taxon>
        <taxon>Selaginellales</taxon>
        <taxon>Selaginellaceae</taxon>
        <taxon>Selaginella</taxon>
    </lineage>
</organism>
<keyword evidence="5 7" id="KW-1133">Transmembrane helix</keyword>
<keyword evidence="10" id="KW-1185">Reference proteome</keyword>
<feature type="transmembrane region" description="Helical" evidence="7">
    <location>
        <begin position="333"/>
        <end position="357"/>
    </location>
</feature>
<dbReference type="KEGG" id="smo:SELMODRAFT_175182"/>